<dbReference type="GO" id="GO:0016787">
    <property type="term" value="F:hydrolase activity"/>
    <property type="evidence" value="ECO:0007669"/>
    <property type="project" value="UniProtKB-KW"/>
</dbReference>
<dbReference type="Pfam" id="PF12697">
    <property type="entry name" value="Abhydrolase_6"/>
    <property type="match status" value="1"/>
</dbReference>
<feature type="domain" description="AB hydrolase-1" evidence="1">
    <location>
        <begin position="33"/>
        <end position="261"/>
    </location>
</feature>
<evidence type="ECO:0000259" key="1">
    <source>
        <dbReference type="Pfam" id="PF12697"/>
    </source>
</evidence>
<organism evidence="2 3">
    <name type="scientific">Frondihabitans peucedani</name>
    <dbReference type="NCBI Taxonomy" id="598626"/>
    <lineage>
        <taxon>Bacteria</taxon>
        <taxon>Bacillati</taxon>
        <taxon>Actinomycetota</taxon>
        <taxon>Actinomycetes</taxon>
        <taxon>Micrococcales</taxon>
        <taxon>Microbacteriaceae</taxon>
        <taxon>Frondihabitans</taxon>
    </lineage>
</organism>
<evidence type="ECO:0000313" key="2">
    <source>
        <dbReference type="EMBL" id="GAA4267593.1"/>
    </source>
</evidence>
<proteinExistence type="predicted"/>
<dbReference type="PRINTS" id="PR00111">
    <property type="entry name" value="ABHYDROLASE"/>
</dbReference>
<dbReference type="PANTHER" id="PTHR46438:SF11">
    <property type="entry name" value="LIPASE-RELATED"/>
    <property type="match status" value="1"/>
</dbReference>
<dbReference type="InterPro" id="IPR000073">
    <property type="entry name" value="AB_hydrolase_1"/>
</dbReference>
<dbReference type="InterPro" id="IPR029058">
    <property type="entry name" value="AB_hydrolase_fold"/>
</dbReference>
<dbReference type="SUPFAM" id="SSF53474">
    <property type="entry name" value="alpha/beta-Hydrolases"/>
    <property type="match status" value="1"/>
</dbReference>
<reference evidence="3" key="1">
    <citation type="journal article" date="2019" name="Int. J. Syst. Evol. Microbiol.">
        <title>The Global Catalogue of Microorganisms (GCM) 10K type strain sequencing project: providing services to taxonomists for standard genome sequencing and annotation.</title>
        <authorList>
            <consortium name="The Broad Institute Genomics Platform"/>
            <consortium name="The Broad Institute Genome Sequencing Center for Infectious Disease"/>
            <person name="Wu L."/>
            <person name="Ma J."/>
        </authorList>
    </citation>
    <scope>NUCLEOTIDE SEQUENCE [LARGE SCALE GENOMIC DNA]</scope>
    <source>
        <strain evidence="3">JCM 17442</strain>
    </source>
</reference>
<sequence length="278" mass="29308">MTSDSVSPTGTTRYLDRPEGRVAYDVQGSGPLVVLVPGMADLRSSYRFLAPALVEAGYTVASTDLRGHGDSDTTFSSYGDVETAGDVGALIDALGGSAVVVGNSLAAGAAAIIAADTPARVDGLVLVGPFVRNPKSSGVMLAVFRAMMSPLWVATAWKSYMPTLYAGTKPADFEAYRSSVVASLRRPAYGKAFSKTARQTDHDPAEARLAQVTAPVLVVMGERDPDFKDPAGEARWIGETLHGEVVLVPEAGHYPHSQRPEITTPAVLAFLDRLSNRA</sequence>
<gene>
    <name evidence="2" type="ORF">GCM10022256_32050</name>
</gene>
<dbReference type="Gene3D" id="3.40.50.1820">
    <property type="entry name" value="alpha/beta hydrolase"/>
    <property type="match status" value="1"/>
</dbReference>
<keyword evidence="3" id="KW-1185">Reference proteome</keyword>
<evidence type="ECO:0000313" key="3">
    <source>
        <dbReference type="Proteomes" id="UP001501594"/>
    </source>
</evidence>
<protein>
    <submittedName>
        <fullName evidence="2">Alpha/beta hydrolase</fullName>
    </submittedName>
</protein>
<comment type="caution">
    <text evidence="2">The sequence shown here is derived from an EMBL/GenBank/DDBJ whole genome shotgun (WGS) entry which is preliminary data.</text>
</comment>
<keyword evidence="2" id="KW-0378">Hydrolase</keyword>
<dbReference type="EMBL" id="BAABAU010000004">
    <property type="protein sequence ID" value="GAA4267593.1"/>
    <property type="molecule type" value="Genomic_DNA"/>
</dbReference>
<dbReference type="PRINTS" id="PR00412">
    <property type="entry name" value="EPOXHYDRLASE"/>
</dbReference>
<dbReference type="RefSeq" id="WP_344798000.1">
    <property type="nucleotide sequence ID" value="NZ_BAABAU010000004.1"/>
</dbReference>
<dbReference type="InterPro" id="IPR000639">
    <property type="entry name" value="Epox_hydrolase-like"/>
</dbReference>
<dbReference type="Proteomes" id="UP001501594">
    <property type="component" value="Unassembled WGS sequence"/>
</dbReference>
<accession>A0ABP8E5T5</accession>
<name>A0ABP8E5T5_9MICO</name>
<dbReference type="PANTHER" id="PTHR46438">
    <property type="entry name" value="ALPHA/BETA-HYDROLASES SUPERFAMILY PROTEIN"/>
    <property type="match status" value="1"/>
</dbReference>